<keyword evidence="5" id="KW-0547">Nucleotide-binding</keyword>
<dbReference type="InterPro" id="IPR013656">
    <property type="entry name" value="PAS_4"/>
</dbReference>
<comment type="catalytic activity">
    <reaction evidence="1">
        <text>ATP + protein L-histidine = ADP + protein N-phospho-L-histidine.</text>
        <dbReference type="EC" id="2.7.13.3"/>
    </reaction>
</comment>
<dbReference type="PANTHER" id="PTHR41523">
    <property type="entry name" value="TWO-COMPONENT SYSTEM SENSOR PROTEIN"/>
    <property type="match status" value="1"/>
</dbReference>
<evidence type="ECO:0000256" key="3">
    <source>
        <dbReference type="ARBA" id="ARBA00022553"/>
    </source>
</evidence>
<feature type="domain" description="Signal transduction histidine kinase HWE region" evidence="8">
    <location>
        <begin position="181"/>
        <end position="259"/>
    </location>
</feature>
<evidence type="ECO:0000259" key="8">
    <source>
        <dbReference type="SMART" id="SM00911"/>
    </source>
</evidence>
<evidence type="ECO:0000313" key="9">
    <source>
        <dbReference type="EMBL" id="KIU29573.1"/>
    </source>
</evidence>
<dbReference type="Gene3D" id="3.30.450.20">
    <property type="entry name" value="PAS domain"/>
    <property type="match status" value="1"/>
</dbReference>
<dbReference type="AlphaFoldDB" id="A0A0D1K7L9"/>
<evidence type="ECO:0000256" key="7">
    <source>
        <dbReference type="ARBA" id="ARBA00022840"/>
    </source>
</evidence>
<dbReference type="SUPFAM" id="SSF55785">
    <property type="entry name" value="PYP-like sensor domain (PAS domain)"/>
    <property type="match status" value="1"/>
</dbReference>
<evidence type="ECO:0000256" key="6">
    <source>
        <dbReference type="ARBA" id="ARBA00022777"/>
    </source>
</evidence>
<dbReference type="EMBL" id="JXTP01000016">
    <property type="protein sequence ID" value="KIU29573.1"/>
    <property type="molecule type" value="Genomic_DNA"/>
</dbReference>
<keyword evidence="3" id="KW-0597">Phosphoprotein</keyword>
<sequence length="367" mass="39879">MTIAAVHDPRLPFPASGGDCAATLRAIDWIAHPLGDPIGWPAPLKTAVQIVLSSAFPMMVHWGAELVTFYNDAYARILGRKHPGMLGQPARAWWSEMWDQLTPIFDRVLAGETVFIENGRYTPDRDGVSKEAFFTHSHSPLWDADGRVAGIFLVVTETTSEVVARRDRDAATEQQMLLNEELAHRIKNTMSVVQAIAHQTLDKVEDQEAVTAFGKRLSALAAANDVLTRDQWSTAKLGDVAIGALATFGEDRFLLSGPDVIIGPRATLSLSLMLHELATNAAKYGALTAPAGRVAVDWVVRRDGDTEILDLCWTERGGPPATQPTRKGFGSRLIRMGLTGSGGVELRYEAQGLTVTATAPLYQVQEA</sequence>
<keyword evidence="7" id="KW-0067">ATP-binding</keyword>
<dbReference type="GO" id="GO:0005524">
    <property type="term" value="F:ATP binding"/>
    <property type="evidence" value="ECO:0007669"/>
    <property type="project" value="UniProtKB-KW"/>
</dbReference>
<dbReference type="PATRIC" id="fig|1549858.7.peg.771"/>
<dbReference type="Pfam" id="PF08448">
    <property type="entry name" value="PAS_4"/>
    <property type="match status" value="1"/>
</dbReference>
<evidence type="ECO:0000313" key="10">
    <source>
        <dbReference type="Proteomes" id="UP000033203"/>
    </source>
</evidence>
<dbReference type="GO" id="GO:0004673">
    <property type="term" value="F:protein histidine kinase activity"/>
    <property type="evidence" value="ECO:0007669"/>
    <property type="project" value="UniProtKB-EC"/>
</dbReference>
<evidence type="ECO:0000256" key="4">
    <source>
        <dbReference type="ARBA" id="ARBA00022679"/>
    </source>
</evidence>
<protein>
    <recommendedName>
        <fullName evidence="2">histidine kinase</fullName>
        <ecNumber evidence="2">2.7.13.3</ecNumber>
    </recommendedName>
</protein>
<comment type="caution">
    <text evidence="9">The sequence shown here is derived from an EMBL/GenBank/DDBJ whole genome shotgun (WGS) entry which is preliminary data.</text>
</comment>
<dbReference type="InterPro" id="IPR036890">
    <property type="entry name" value="HATPase_C_sf"/>
</dbReference>
<dbReference type="PANTHER" id="PTHR41523:SF7">
    <property type="entry name" value="HISTIDINE KINASE"/>
    <property type="match status" value="1"/>
</dbReference>
<gene>
    <name evidence="9" type="ORF">SR41_03340</name>
</gene>
<dbReference type="SMART" id="SM00911">
    <property type="entry name" value="HWE_HK"/>
    <property type="match status" value="1"/>
</dbReference>
<dbReference type="Gene3D" id="3.30.565.10">
    <property type="entry name" value="Histidine kinase-like ATPase, C-terminal domain"/>
    <property type="match status" value="1"/>
</dbReference>
<organism evidence="9 10">
    <name type="scientific">Sphingomonas melonis</name>
    <dbReference type="NCBI Taxonomy" id="152682"/>
    <lineage>
        <taxon>Bacteria</taxon>
        <taxon>Pseudomonadati</taxon>
        <taxon>Pseudomonadota</taxon>
        <taxon>Alphaproteobacteria</taxon>
        <taxon>Sphingomonadales</taxon>
        <taxon>Sphingomonadaceae</taxon>
        <taxon>Sphingomonas</taxon>
    </lineage>
</organism>
<accession>A0A0D1K7L9</accession>
<dbReference type="InterPro" id="IPR035965">
    <property type="entry name" value="PAS-like_dom_sf"/>
</dbReference>
<evidence type="ECO:0000256" key="1">
    <source>
        <dbReference type="ARBA" id="ARBA00000085"/>
    </source>
</evidence>
<dbReference type="Pfam" id="PF07536">
    <property type="entry name" value="HWE_HK"/>
    <property type="match status" value="1"/>
</dbReference>
<name>A0A0D1K7L9_9SPHN</name>
<reference evidence="9 10" key="1">
    <citation type="submission" date="2015-01" db="EMBL/GenBank/DDBJ databases">
        <title>Genome of Sphingomonas taxi strain 30a.</title>
        <authorList>
            <person name="Eevers N."/>
            <person name="Van Hamme J."/>
            <person name="Bottos E."/>
            <person name="Weyens N."/>
            <person name="Vangronsveld J."/>
        </authorList>
    </citation>
    <scope>NUCLEOTIDE SEQUENCE [LARGE SCALE GENOMIC DNA]</scope>
    <source>
        <strain evidence="9 10">30a</strain>
    </source>
</reference>
<evidence type="ECO:0000256" key="5">
    <source>
        <dbReference type="ARBA" id="ARBA00022741"/>
    </source>
</evidence>
<proteinExistence type="predicted"/>
<evidence type="ECO:0000256" key="2">
    <source>
        <dbReference type="ARBA" id="ARBA00012438"/>
    </source>
</evidence>
<dbReference type="EC" id="2.7.13.3" evidence="2"/>
<dbReference type="InterPro" id="IPR011102">
    <property type="entry name" value="Sig_transdc_His_kinase_HWE"/>
</dbReference>
<keyword evidence="6" id="KW-0418">Kinase</keyword>
<keyword evidence="4" id="KW-0808">Transferase</keyword>
<dbReference type="Proteomes" id="UP000033203">
    <property type="component" value="Unassembled WGS sequence"/>
</dbReference>